<dbReference type="InterPro" id="IPR043733">
    <property type="entry name" value="DUF5677"/>
</dbReference>
<dbReference type="AlphaFoldDB" id="A0A5J6WIS8"/>
<dbReference type="Pfam" id="PF18928">
    <property type="entry name" value="DUF5677"/>
    <property type="match status" value="1"/>
</dbReference>
<evidence type="ECO:0000313" key="1">
    <source>
        <dbReference type="EMBL" id="QFI37933.1"/>
    </source>
</evidence>
<name>A0A5J6WIS8_MORMI</name>
<organism evidence="1 2">
    <name type="scientific">Moritella marina ATCC 15381</name>
    <dbReference type="NCBI Taxonomy" id="1202962"/>
    <lineage>
        <taxon>Bacteria</taxon>
        <taxon>Pseudomonadati</taxon>
        <taxon>Pseudomonadota</taxon>
        <taxon>Gammaproteobacteria</taxon>
        <taxon>Alteromonadales</taxon>
        <taxon>Moritellaceae</taxon>
        <taxon>Moritella</taxon>
    </lineage>
</organism>
<gene>
    <name evidence="1" type="ORF">FR932_08755</name>
</gene>
<keyword evidence="2" id="KW-1185">Reference proteome</keyword>
<dbReference type="KEGG" id="mmaa:FR932_08755"/>
<dbReference type="Proteomes" id="UP000327424">
    <property type="component" value="Chromosome"/>
</dbReference>
<dbReference type="EMBL" id="CP044399">
    <property type="protein sequence ID" value="QFI37933.1"/>
    <property type="molecule type" value="Genomic_DNA"/>
</dbReference>
<dbReference type="OrthoDB" id="7064732at2"/>
<protein>
    <submittedName>
        <fullName evidence="1">Uncharacterized protein</fullName>
    </submittedName>
</protein>
<evidence type="ECO:0000313" key="2">
    <source>
        <dbReference type="Proteomes" id="UP000327424"/>
    </source>
</evidence>
<proteinExistence type="predicted"/>
<sequence>MMRVSELCQDALLLLENDRVASVPILLRSALESYVDLMCLINNADYVEEMNKSFDFHKKKFKGEKVNFRELMNISTKF</sequence>
<accession>A0A5J6WIS8</accession>
<reference evidence="1 2" key="1">
    <citation type="submission" date="2019-09" db="EMBL/GenBank/DDBJ databases">
        <title>Hybrid Assembly of the complete Genome of the Deep-Sea Bacterium Moritella marina from long Nanopore and Illumina reads.</title>
        <authorList>
            <person name="Magin S."/>
            <person name="Georgoulis A."/>
            <person name="Papadimitriou K."/>
            <person name="Iliakis G."/>
            <person name="Vorgias C.E."/>
        </authorList>
    </citation>
    <scope>NUCLEOTIDE SEQUENCE [LARGE SCALE GENOMIC DNA]</scope>
    <source>
        <strain evidence="1 2">MP-1</strain>
    </source>
</reference>